<dbReference type="GO" id="GO:0016102">
    <property type="term" value="P:diterpenoid biosynthetic process"/>
    <property type="evidence" value="ECO:0007669"/>
    <property type="project" value="EnsemblPlants"/>
</dbReference>
<dbReference type="SUPFAM" id="SSF48239">
    <property type="entry name" value="Terpenoid cyclases/Protein prenyltransferases"/>
    <property type="match status" value="2"/>
</dbReference>
<evidence type="ECO:0000256" key="4">
    <source>
        <dbReference type="ARBA" id="ARBA00023239"/>
    </source>
</evidence>
<dbReference type="InterPro" id="IPR036965">
    <property type="entry name" value="Terpene_synth_N_sf"/>
</dbReference>
<dbReference type="Pfam" id="PF03936">
    <property type="entry name" value="Terpene_synth_C"/>
    <property type="match status" value="1"/>
</dbReference>
<evidence type="ECO:0000313" key="6">
    <source>
        <dbReference type="EMBL" id="ONK75295.1"/>
    </source>
</evidence>
<dbReference type="Proteomes" id="UP000243459">
    <property type="component" value="Chromosome 3"/>
</dbReference>
<organism evidence="6 7">
    <name type="scientific">Asparagus officinalis</name>
    <name type="common">Garden asparagus</name>
    <dbReference type="NCBI Taxonomy" id="4686"/>
    <lineage>
        <taxon>Eukaryota</taxon>
        <taxon>Viridiplantae</taxon>
        <taxon>Streptophyta</taxon>
        <taxon>Embryophyta</taxon>
        <taxon>Tracheophyta</taxon>
        <taxon>Spermatophyta</taxon>
        <taxon>Magnoliopsida</taxon>
        <taxon>Liliopsida</taxon>
        <taxon>Asparagales</taxon>
        <taxon>Asparagaceae</taxon>
        <taxon>Asparagoideae</taxon>
        <taxon>Asparagus</taxon>
    </lineage>
</organism>
<dbReference type="EMBL" id="CM007383">
    <property type="protein sequence ID" value="ONK75295.1"/>
    <property type="molecule type" value="Genomic_DNA"/>
</dbReference>
<dbReference type="InterPro" id="IPR008930">
    <property type="entry name" value="Terpenoid_cyclase/PrenylTrfase"/>
</dbReference>
<dbReference type="OMA" id="MRAIYIP"/>
<dbReference type="FunFam" id="1.10.600.10:FF:000036">
    <property type="entry name" value="cis-abienol synthase, chloroplastic"/>
    <property type="match status" value="1"/>
</dbReference>
<dbReference type="PANTHER" id="PTHR31739">
    <property type="entry name" value="ENT-COPALYL DIPHOSPHATE SYNTHASE, CHLOROPLASTIC"/>
    <property type="match status" value="1"/>
</dbReference>
<dbReference type="GO" id="GO:0009753">
    <property type="term" value="P:response to jasmonic acid"/>
    <property type="evidence" value="ECO:0007669"/>
    <property type="project" value="EnsemblPlants"/>
</dbReference>
<keyword evidence="3" id="KW-0460">Magnesium</keyword>
<dbReference type="Gene3D" id="1.50.10.160">
    <property type="match status" value="1"/>
</dbReference>
<dbReference type="GO" id="GO:0080027">
    <property type="term" value="P:response to herbivore"/>
    <property type="evidence" value="ECO:0007669"/>
    <property type="project" value="EnsemblPlants"/>
</dbReference>
<keyword evidence="7" id="KW-1185">Reference proteome</keyword>
<dbReference type="InterPro" id="IPR005630">
    <property type="entry name" value="Terpene_synthase_metal-bd"/>
</dbReference>
<evidence type="ECO:0000256" key="3">
    <source>
        <dbReference type="ARBA" id="ARBA00022842"/>
    </source>
</evidence>
<dbReference type="PANTHER" id="PTHR31739:SF25">
    <property type="entry name" value="(E,E)-GERANYLLINALOOL SYNTHASE"/>
    <property type="match status" value="1"/>
</dbReference>
<feature type="domain" description="Terpene synthase metal-binding" evidence="5">
    <location>
        <begin position="407"/>
        <end position="631"/>
    </location>
</feature>
<proteinExistence type="predicted"/>
<dbReference type="InterPro" id="IPR050148">
    <property type="entry name" value="Terpene_synthase-like"/>
</dbReference>
<keyword evidence="4" id="KW-0456">Lyase</keyword>
<sequence length="787" mass="91146">MQLNCTLNMESDINFMAHEVKTQVFSSSSNLYAFLPISAYDTAWVAMVPDPQQCEQAMFPQCLDWILRNQKNGGYWGEHDGLGRITDTLACLLALKKWHVGSRHIEKGKPYISRLEFLHANMERMLMSNNVSNVVPRWFALIFPCMLDLAQNNGLEVLLPIGCKKIIKTIFDERQRILKKDKNNNGCQYLPIELYLEALPTSYIEANYNQILTKYRNEDGSLFQSPSATAFAFIATGDISCMAYLENMLKRCGDKGRFCWFLEDNEMLSYIEENYTDFLRVMYDVYKASHICLSHEPELEKAKAFSKKILQKGILSNKNDATDLTELQKEIEHEVSVPWLARMDHLEHKRYIENGGIYHFQIKKGSFCRFQEEVTSLQIQLARKSFTLRQSIYRSELEEIKRWSKDQCLSEIGFGRETTTTCYFGIATVSPLPLFDDVRKVIAKCAIMITIIDDFFDEKASLEELHKLTNAVMRWNGDSLSGTSSIIFNALDKLVDEIAHHNLYVKGVLQDIWYETLDSWLREAMWSKSKYVPSIQEYLEVGMVSIAVKTMILSASFLMSPNYLLYFTKYGHSAITTMLMISCRLLNDTRSYQREIENGKVNLVLLYTRENPMADVEHAITHIRSLLDKHQRIFLELVKSNDGNEMGKELKELHLSCLKTFHMFYHSENAFDSKTALLQKINMAIYEPLADISSMSSHELDINRTKFQDYGRFVKVEGPHHGVNEKWLVKSKGTRFQAKRVFKLTSDHKFSSHIRGMIGNRPKNEDSFPLHSILIRNNRRKQENSKK</sequence>
<protein>
    <recommendedName>
        <fullName evidence="5">Terpene synthase metal-binding domain-containing protein</fullName>
    </recommendedName>
</protein>
<dbReference type="GO" id="GO:0010333">
    <property type="term" value="F:terpene synthase activity"/>
    <property type="evidence" value="ECO:0007669"/>
    <property type="project" value="InterPro"/>
</dbReference>
<dbReference type="GO" id="GO:0009617">
    <property type="term" value="P:response to bacterium"/>
    <property type="evidence" value="ECO:0007669"/>
    <property type="project" value="EnsemblPlants"/>
</dbReference>
<evidence type="ECO:0000256" key="1">
    <source>
        <dbReference type="ARBA" id="ARBA00001946"/>
    </source>
</evidence>
<dbReference type="SUPFAM" id="SSF48576">
    <property type="entry name" value="Terpenoid synthases"/>
    <property type="match status" value="1"/>
</dbReference>
<comment type="cofactor">
    <cofactor evidence="1">
        <name>Mg(2+)</name>
        <dbReference type="ChEBI" id="CHEBI:18420"/>
    </cofactor>
</comment>
<evidence type="ECO:0000256" key="2">
    <source>
        <dbReference type="ARBA" id="ARBA00022723"/>
    </source>
</evidence>
<dbReference type="GO" id="GO:0000304">
    <property type="term" value="P:response to singlet oxygen"/>
    <property type="evidence" value="ECO:0007669"/>
    <property type="project" value="EnsemblPlants"/>
</dbReference>
<evidence type="ECO:0000313" key="7">
    <source>
        <dbReference type="Proteomes" id="UP000243459"/>
    </source>
</evidence>
<accession>A0A5P1FAA1</accession>
<evidence type="ECO:0000259" key="5">
    <source>
        <dbReference type="Pfam" id="PF03936"/>
    </source>
</evidence>
<dbReference type="AlphaFoldDB" id="A0A5P1FAA1"/>
<name>A0A5P1FAA1_ASPOF</name>
<dbReference type="GO" id="GO:0009611">
    <property type="term" value="P:response to wounding"/>
    <property type="evidence" value="ECO:0007669"/>
    <property type="project" value="EnsemblPlants"/>
</dbReference>
<dbReference type="Gene3D" id="1.10.600.10">
    <property type="entry name" value="Farnesyl Diphosphate Synthase"/>
    <property type="match status" value="1"/>
</dbReference>
<gene>
    <name evidence="6" type="ORF">A4U43_C03F15370</name>
</gene>
<dbReference type="Gene3D" id="1.50.10.130">
    <property type="entry name" value="Terpene synthase, N-terminal domain"/>
    <property type="match status" value="2"/>
</dbReference>
<reference evidence="7" key="1">
    <citation type="journal article" date="2017" name="Nat. Commun.">
        <title>The asparagus genome sheds light on the origin and evolution of a young Y chromosome.</title>
        <authorList>
            <person name="Harkess A."/>
            <person name="Zhou J."/>
            <person name="Xu C."/>
            <person name="Bowers J.E."/>
            <person name="Van der Hulst R."/>
            <person name="Ayyampalayam S."/>
            <person name="Mercati F."/>
            <person name="Riccardi P."/>
            <person name="McKain M.R."/>
            <person name="Kakrana A."/>
            <person name="Tang H."/>
            <person name="Ray J."/>
            <person name="Groenendijk J."/>
            <person name="Arikit S."/>
            <person name="Mathioni S.M."/>
            <person name="Nakano M."/>
            <person name="Shan H."/>
            <person name="Telgmann-Rauber A."/>
            <person name="Kanno A."/>
            <person name="Yue Z."/>
            <person name="Chen H."/>
            <person name="Li W."/>
            <person name="Chen Y."/>
            <person name="Xu X."/>
            <person name="Zhang Y."/>
            <person name="Luo S."/>
            <person name="Chen H."/>
            <person name="Gao J."/>
            <person name="Mao Z."/>
            <person name="Pires J.C."/>
            <person name="Luo M."/>
            <person name="Kudrna D."/>
            <person name="Wing R.A."/>
            <person name="Meyers B.C."/>
            <person name="Yi K."/>
            <person name="Kong H."/>
            <person name="Lavrijsen P."/>
            <person name="Sunseri F."/>
            <person name="Falavigna A."/>
            <person name="Ye Y."/>
            <person name="Leebens-Mack J.H."/>
            <person name="Chen G."/>
        </authorList>
    </citation>
    <scope>NUCLEOTIDE SEQUENCE [LARGE SCALE GENOMIC DNA]</scope>
    <source>
        <strain evidence="7">cv. DH0086</strain>
    </source>
</reference>
<dbReference type="InterPro" id="IPR008949">
    <property type="entry name" value="Isoprenoid_synthase_dom_sf"/>
</dbReference>
<dbReference type="GO" id="GO:0000287">
    <property type="term" value="F:magnesium ion binding"/>
    <property type="evidence" value="ECO:0007669"/>
    <property type="project" value="InterPro"/>
</dbReference>
<keyword evidence="2" id="KW-0479">Metal-binding</keyword>
<dbReference type="GO" id="GO:0080013">
    <property type="term" value="F:(E,E)-geranyllinalool synthase activity"/>
    <property type="evidence" value="ECO:0007669"/>
    <property type="project" value="EnsemblPlants"/>
</dbReference>
<dbReference type="Gramene" id="ONK75295">
    <property type="protein sequence ID" value="ONK75295"/>
    <property type="gene ID" value="A4U43_C03F15370"/>
</dbReference>